<gene>
    <name evidence="3" type="ORF">FIBSPDRAFT_583126</name>
</gene>
<dbReference type="AlphaFoldDB" id="A0A166UNJ3"/>
<proteinExistence type="predicted"/>
<dbReference type="OrthoDB" id="3203775at2759"/>
<keyword evidence="4" id="KW-1185">Reference proteome</keyword>
<keyword evidence="1" id="KW-1133">Transmembrane helix</keyword>
<keyword evidence="1" id="KW-0812">Transmembrane</keyword>
<dbReference type="PANTHER" id="PTHR40465:SF1">
    <property type="entry name" value="DUF6534 DOMAIN-CONTAINING PROTEIN"/>
    <property type="match status" value="1"/>
</dbReference>
<dbReference type="STRING" id="436010.A0A166UNJ3"/>
<evidence type="ECO:0000259" key="2">
    <source>
        <dbReference type="Pfam" id="PF20152"/>
    </source>
</evidence>
<feature type="transmembrane region" description="Helical" evidence="1">
    <location>
        <begin position="91"/>
        <end position="110"/>
    </location>
</feature>
<feature type="domain" description="DUF6534" evidence="2">
    <location>
        <begin position="138"/>
        <end position="220"/>
    </location>
</feature>
<feature type="transmembrane region" description="Helical" evidence="1">
    <location>
        <begin position="20"/>
        <end position="44"/>
    </location>
</feature>
<reference evidence="3 4" key="1">
    <citation type="journal article" date="2016" name="Mol. Biol. Evol.">
        <title>Comparative Genomics of Early-Diverging Mushroom-Forming Fungi Provides Insights into the Origins of Lignocellulose Decay Capabilities.</title>
        <authorList>
            <person name="Nagy L.G."/>
            <person name="Riley R."/>
            <person name="Tritt A."/>
            <person name="Adam C."/>
            <person name="Daum C."/>
            <person name="Floudas D."/>
            <person name="Sun H."/>
            <person name="Yadav J.S."/>
            <person name="Pangilinan J."/>
            <person name="Larsson K.H."/>
            <person name="Matsuura K."/>
            <person name="Barry K."/>
            <person name="Labutti K."/>
            <person name="Kuo R."/>
            <person name="Ohm R.A."/>
            <person name="Bhattacharya S.S."/>
            <person name="Shirouzu T."/>
            <person name="Yoshinaga Y."/>
            <person name="Martin F.M."/>
            <person name="Grigoriev I.V."/>
            <person name="Hibbett D.S."/>
        </authorList>
    </citation>
    <scope>NUCLEOTIDE SEQUENCE [LARGE SCALE GENOMIC DNA]</scope>
    <source>
        <strain evidence="3 4">CBS 109695</strain>
    </source>
</reference>
<feature type="transmembrane region" description="Helical" evidence="1">
    <location>
        <begin position="130"/>
        <end position="149"/>
    </location>
</feature>
<sequence length="253" mass="28653">MYHYLRRAMYVKPWIKYLIFSLFILETFQILLLCCELYNALIIFRTDVLVTEGPSWHAWAIPLEPSLTGLIAFMAQLYFVWTVHVVIRNRLLTYTIFFFAASGFVASIVFGVTSIPLPKYSQWRKLDGTIVTWLVFALLADTLAAFSLARYLGKQKWNTLSSGDAVNRFISMSLTTGMVTSLASIVCLVTFVSNGPHIAFDFMLGRLYMNSVLSMLNSRSYEDLDNSETHSSVGDLQLTDIALNSTWTTEASI</sequence>
<keyword evidence="1" id="KW-0472">Membrane</keyword>
<evidence type="ECO:0000256" key="1">
    <source>
        <dbReference type="SAM" id="Phobius"/>
    </source>
</evidence>
<organism evidence="3 4">
    <name type="scientific">Athelia psychrophila</name>
    <dbReference type="NCBI Taxonomy" id="1759441"/>
    <lineage>
        <taxon>Eukaryota</taxon>
        <taxon>Fungi</taxon>
        <taxon>Dikarya</taxon>
        <taxon>Basidiomycota</taxon>
        <taxon>Agaricomycotina</taxon>
        <taxon>Agaricomycetes</taxon>
        <taxon>Agaricomycetidae</taxon>
        <taxon>Atheliales</taxon>
        <taxon>Atheliaceae</taxon>
        <taxon>Athelia</taxon>
    </lineage>
</organism>
<name>A0A166UNJ3_9AGAM</name>
<dbReference type="Pfam" id="PF20152">
    <property type="entry name" value="DUF6534"/>
    <property type="match status" value="1"/>
</dbReference>
<evidence type="ECO:0000313" key="4">
    <source>
        <dbReference type="Proteomes" id="UP000076532"/>
    </source>
</evidence>
<dbReference type="InterPro" id="IPR045339">
    <property type="entry name" value="DUF6534"/>
</dbReference>
<protein>
    <recommendedName>
        <fullName evidence="2">DUF6534 domain-containing protein</fullName>
    </recommendedName>
</protein>
<feature type="transmembrane region" description="Helical" evidence="1">
    <location>
        <begin position="56"/>
        <end position="79"/>
    </location>
</feature>
<dbReference type="PANTHER" id="PTHR40465">
    <property type="entry name" value="CHROMOSOME 1, WHOLE GENOME SHOTGUN SEQUENCE"/>
    <property type="match status" value="1"/>
</dbReference>
<dbReference type="Proteomes" id="UP000076532">
    <property type="component" value="Unassembled WGS sequence"/>
</dbReference>
<feature type="transmembrane region" description="Helical" evidence="1">
    <location>
        <begin position="169"/>
        <end position="192"/>
    </location>
</feature>
<dbReference type="EMBL" id="KV417488">
    <property type="protein sequence ID" value="KZP31869.1"/>
    <property type="molecule type" value="Genomic_DNA"/>
</dbReference>
<evidence type="ECO:0000313" key="3">
    <source>
        <dbReference type="EMBL" id="KZP31869.1"/>
    </source>
</evidence>
<accession>A0A166UNJ3</accession>